<feature type="domain" description="B30.2/SPRY" evidence="1">
    <location>
        <begin position="1"/>
        <end position="99"/>
    </location>
</feature>
<evidence type="ECO:0000313" key="3">
    <source>
        <dbReference type="Proteomes" id="UP001153269"/>
    </source>
</evidence>
<dbReference type="PROSITE" id="PS50188">
    <property type="entry name" value="B302_SPRY"/>
    <property type="match status" value="1"/>
</dbReference>
<accession>A0A9N7YCM5</accession>
<evidence type="ECO:0000313" key="2">
    <source>
        <dbReference type="EMBL" id="CAB1420811.1"/>
    </source>
</evidence>
<reference evidence="2" key="1">
    <citation type="submission" date="2020-03" db="EMBL/GenBank/DDBJ databases">
        <authorList>
            <person name="Weist P."/>
        </authorList>
    </citation>
    <scope>NUCLEOTIDE SEQUENCE</scope>
</reference>
<dbReference type="Proteomes" id="UP001153269">
    <property type="component" value="Unassembled WGS sequence"/>
</dbReference>
<dbReference type="PANTHER" id="PTHR24103">
    <property type="entry name" value="E3 UBIQUITIN-PROTEIN LIGASE TRIM"/>
    <property type="match status" value="1"/>
</dbReference>
<sequence>MKDLVSYSPVVLDPNSARPVLVLSEDLTSLRGGEEQKLPDNPERFDHYTSVLGSEGFNSGTHSWDVLVGDSTLWSLGVSAESVQRKGDELSGYMENSVL</sequence>
<proteinExistence type="predicted"/>
<dbReference type="InterPro" id="IPR001870">
    <property type="entry name" value="B30.2/SPRY"/>
</dbReference>
<dbReference type="AlphaFoldDB" id="A0A9N7YCM5"/>
<dbReference type="InterPro" id="IPR003879">
    <property type="entry name" value="Butyrophylin_SPRY"/>
</dbReference>
<dbReference type="InterPro" id="IPR043136">
    <property type="entry name" value="B30.2/SPRY_sf"/>
</dbReference>
<dbReference type="EMBL" id="CADEAL010000482">
    <property type="protein sequence ID" value="CAB1420811.1"/>
    <property type="molecule type" value="Genomic_DNA"/>
</dbReference>
<dbReference type="SMART" id="SM00589">
    <property type="entry name" value="PRY"/>
    <property type="match status" value="1"/>
</dbReference>
<gene>
    <name evidence="2" type="ORF">PLEPLA_LOCUS8688</name>
</gene>
<protein>
    <recommendedName>
        <fullName evidence="1">B30.2/SPRY domain-containing protein</fullName>
    </recommendedName>
</protein>
<organism evidence="2 3">
    <name type="scientific">Pleuronectes platessa</name>
    <name type="common">European plaice</name>
    <dbReference type="NCBI Taxonomy" id="8262"/>
    <lineage>
        <taxon>Eukaryota</taxon>
        <taxon>Metazoa</taxon>
        <taxon>Chordata</taxon>
        <taxon>Craniata</taxon>
        <taxon>Vertebrata</taxon>
        <taxon>Euteleostomi</taxon>
        <taxon>Actinopterygii</taxon>
        <taxon>Neopterygii</taxon>
        <taxon>Teleostei</taxon>
        <taxon>Neoteleostei</taxon>
        <taxon>Acanthomorphata</taxon>
        <taxon>Carangaria</taxon>
        <taxon>Pleuronectiformes</taxon>
        <taxon>Pleuronectoidei</taxon>
        <taxon>Pleuronectidae</taxon>
        <taxon>Pleuronectes</taxon>
    </lineage>
</organism>
<dbReference type="SUPFAM" id="SSF49899">
    <property type="entry name" value="Concanavalin A-like lectins/glucanases"/>
    <property type="match status" value="1"/>
</dbReference>
<dbReference type="InterPro" id="IPR013320">
    <property type="entry name" value="ConA-like_dom_sf"/>
</dbReference>
<evidence type="ECO:0000259" key="1">
    <source>
        <dbReference type="PROSITE" id="PS50188"/>
    </source>
</evidence>
<keyword evidence="3" id="KW-1185">Reference proteome</keyword>
<name>A0A9N7YCM5_PLEPL</name>
<dbReference type="InterPro" id="IPR006574">
    <property type="entry name" value="PRY"/>
</dbReference>
<dbReference type="PRINTS" id="PR01407">
    <property type="entry name" value="BUTYPHLNCDUF"/>
</dbReference>
<dbReference type="InterPro" id="IPR050143">
    <property type="entry name" value="TRIM/RBCC"/>
</dbReference>
<dbReference type="Gene3D" id="2.60.120.920">
    <property type="match status" value="1"/>
</dbReference>
<comment type="caution">
    <text evidence="2">The sequence shown here is derived from an EMBL/GenBank/DDBJ whole genome shotgun (WGS) entry which is preliminary data.</text>
</comment>
<dbReference type="Pfam" id="PF13765">
    <property type="entry name" value="PRY"/>
    <property type="match status" value="1"/>
</dbReference>